<sequence>MEREKPRTERVLPSVPPTVHALLLFPLLRLSNSVGRFSTFRNRNTHLKNDIPSCRAIAQQHKHYIPGPQERIALCTAERREDLEESWFHLHSDQYGTYLQRVAVVDPTPAEVAEPSHQSVQYANSAARMLLSGAAASPQMPAGSLAPGWPPAASPSIYDIPHPLYPPPPAPSPYDEHMAYASPFPPTSQNGAYHAQHWQQHAGQLSDPLLRTSSPLNAFAHPGGRDIARPSSIPNFSNTDHTIAPFSASLSSQSTLGHLDEFAPVPGRPYSPAQYSVQGFGAIGASPITTGSHASRTSTPIPCPSSSFADANANAFTATPKPSGAHSPAFGLGSQTATVGVPVPSPVDRVPSSFSPTNMLVLAASQARNAGVDRDGAKWPNTVVQAPANADTPSTAYTPSSESTYYDSPVDWASVPAAESPAATTMHSPTPLTDPMRIAQQANATRSPSHVPARSVYSESLIFDTHKIEESDADWSFDSPNVCFAMFRASTACIGHHAAAVDAIWERDAADWTPEFGVRMERLRAKPRGRVDLALASWVRNVDEGR</sequence>
<dbReference type="Proteomes" id="UP000613580">
    <property type="component" value="Unassembled WGS sequence"/>
</dbReference>
<dbReference type="AlphaFoldDB" id="A0A8H6WPG9"/>
<keyword evidence="3" id="KW-1185">Reference proteome</keyword>
<accession>A0A8H6WPG9</accession>
<evidence type="ECO:0000313" key="3">
    <source>
        <dbReference type="Proteomes" id="UP000613580"/>
    </source>
</evidence>
<evidence type="ECO:0000313" key="2">
    <source>
        <dbReference type="EMBL" id="KAF7322323.1"/>
    </source>
</evidence>
<comment type="caution">
    <text evidence="2">The sequence shown here is derived from an EMBL/GenBank/DDBJ whole genome shotgun (WGS) entry which is preliminary data.</text>
</comment>
<reference evidence="2" key="1">
    <citation type="submission" date="2020-05" db="EMBL/GenBank/DDBJ databases">
        <title>Mycena genomes resolve the evolution of fungal bioluminescence.</title>
        <authorList>
            <person name="Tsai I.J."/>
        </authorList>
    </citation>
    <scope>NUCLEOTIDE SEQUENCE</scope>
    <source>
        <strain evidence="2">110903Hualien_Pintung</strain>
    </source>
</reference>
<dbReference type="EMBL" id="JACAZE010000001">
    <property type="protein sequence ID" value="KAF7322323.1"/>
    <property type="molecule type" value="Genomic_DNA"/>
</dbReference>
<protein>
    <submittedName>
        <fullName evidence="2">Uncharacterized protein</fullName>
    </submittedName>
</protein>
<name>A0A8H6WPG9_MYCCL</name>
<feature type="region of interest" description="Disordered" evidence="1">
    <location>
        <begin position="220"/>
        <end position="239"/>
    </location>
</feature>
<gene>
    <name evidence="2" type="ORF">HMN09_00010000</name>
</gene>
<evidence type="ECO:0000256" key="1">
    <source>
        <dbReference type="SAM" id="MobiDB-lite"/>
    </source>
</evidence>
<organism evidence="2 3">
    <name type="scientific">Mycena chlorophos</name>
    <name type="common">Agaric fungus</name>
    <name type="synonym">Agaricus chlorophos</name>
    <dbReference type="NCBI Taxonomy" id="658473"/>
    <lineage>
        <taxon>Eukaryota</taxon>
        <taxon>Fungi</taxon>
        <taxon>Dikarya</taxon>
        <taxon>Basidiomycota</taxon>
        <taxon>Agaricomycotina</taxon>
        <taxon>Agaricomycetes</taxon>
        <taxon>Agaricomycetidae</taxon>
        <taxon>Agaricales</taxon>
        <taxon>Marasmiineae</taxon>
        <taxon>Mycenaceae</taxon>
        <taxon>Mycena</taxon>
    </lineage>
</organism>
<proteinExistence type="predicted"/>